<dbReference type="InterPro" id="IPR012341">
    <property type="entry name" value="6hp_glycosidase-like_sf"/>
</dbReference>
<gene>
    <name evidence="3" type="ORF">EAX62_09980</name>
</gene>
<dbReference type="EMBL" id="REFW01000002">
    <property type="protein sequence ID" value="RMB60033.1"/>
    <property type="molecule type" value="Genomic_DNA"/>
</dbReference>
<protein>
    <submittedName>
        <fullName evidence="3">Amylo-alpha-1,6-glucosidase</fullName>
    </submittedName>
</protein>
<evidence type="ECO:0000313" key="3">
    <source>
        <dbReference type="EMBL" id="RMB60033.1"/>
    </source>
</evidence>
<dbReference type="InterPro" id="IPR032856">
    <property type="entry name" value="GDE_N_bis"/>
</dbReference>
<dbReference type="SUPFAM" id="SSF48208">
    <property type="entry name" value="Six-hairpin glycosidases"/>
    <property type="match status" value="1"/>
</dbReference>
<name>A0A3M0GEK6_9ACTN</name>
<dbReference type="InterPro" id="IPR054491">
    <property type="entry name" value="MGH1-like_GH"/>
</dbReference>
<dbReference type="InterPro" id="IPR008928">
    <property type="entry name" value="6-hairpin_glycosidase_sf"/>
</dbReference>
<dbReference type="Proteomes" id="UP000275256">
    <property type="component" value="Unassembled WGS sequence"/>
</dbReference>
<dbReference type="GO" id="GO:0005975">
    <property type="term" value="P:carbohydrate metabolic process"/>
    <property type="evidence" value="ECO:0007669"/>
    <property type="project" value="InterPro"/>
</dbReference>
<comment type="caution">
    <text evidence="3">The sequence shown here is derived from an EMBL/GenBank/DDBJ whole genome shotgun (WGS) entry which is preliminary data.</text>
</comment>
<evidence type="ECO:0000313" key="4">
    <source>
        <dbReference type="Proteomes" id="UP000275256"/>
    </source>
</evidence>
<feature type="domain" description="Putative glycogen debranching enzyme N-terminal" evidence="1">
    <location>
        <begin position="18"/>
        <end position="191"/>
    </location>
</feature>
<evidence type="ECO:0000259" key="1">
    <source>
        <dbReference type="Pfam" id="PF14742"/>
    </source>
</evidence>
<keyword evidence="4" id="KW-1185">Reference proteome</keyword>
<dbReference type="Pfam" id="PF14742">
    <property type="entry name" value="GDE_N_bis"/>
    <property type="match status" value="1"/>
</dbReference>
<reference evidence="3 4" key="1">
    <citation type="submission" date="2018-10" db="EMBL/GenBank/DDBJ databases">
        <title>Tessaracoccus antarcticuss sp. nov., isolated from sediment.</title>
        <authorList>
            <person name="Zhou L.Y."/>
            <person name="Du Z.J."/>
        </authorList>
    </citation>
    <scope>NUCLEOTIDE SEQUENCE [LARGE SCALE GENOMIC DNA]</scope>
    <source>
        <strain evidence="3 4">JDX10</strain>
    </source>
</reference>
<evidence type="ECO:0000259" key="2">
    <source>
        <dbReference type="Pfam" id="PF22422"/>
    </source>
</evidence>
<proteinExistence type="predicted"/>
<dbReference type="OrthoDB" id="9759959at2"/>
<accession>A0A3M0GEK6</accession>
<organism evidence="3 4">
    <name type="scientific">Tessaracoccus antarcticus</name>
    <dbReference type="NCBI Taxonomy" id="2479848"/>
    <lineage>
        <taxon>Bacteria</taxon>
        <taxon>Bacillati</taxon>
        <taxon>Actinomycetota</taxon>
        <taxon>Actinomycetes</taxon>
        <taxon>Propionibacteriales</taxon>
        <taxon>Propionibacteriaceae</taxon>
        <taxon>Tessaracoccus</taxon>
    </lineage>
</organism>
<dbReference type="AlphaFoldDB" id="A0A3M0GEK6"/>
<dbReference type="Gene3D" id="1.50.10.10">
    <property type="match status" value="1"/>
</dbReference>
<sequence>MTSQQPYVHDRCVVLHAPNQWWGAREGDCADGIDGIYAGDMRVVGGVKLSVSGGDLEWIGNGPSDDDASVLRHEYVVRIGGSGADPLVALSRLRSITVEDAGEQYELRNASPEEVTLGIEVHLEGEATALDVVKGGGEGTAVPLATGVLAEGAGVRTTGASTRISWSATVPAGGSTTMAWRIPLAPEGTMTAPSGDPLVAPAAGGRLGRLLHRSIADLNGLMMTDRLTPDSAFFAAGAPWFFTLFGRDSLIAALLSLPHSTAVALGTLRTLAARQGTRHDFVTAEQPGKMLHEVRSHEFELEEGRRLPPVYYGSIDSTPLWILLLKGVLDAGVDASELADLRRPLQAACRWLLESSDADGDGLLEYIDESGTGLANQGWKDSGDSIRFADGSLAAGPIALAEVQGYAHEAALVCIDIAAVIGAEVDVPALEAFARRVRERFQATFWCADELGDYPALALDGDKQPVDGVASNMGYLIGSGLLTREQEKSVVARLMDPSLFSGFGIRTLSTTNTAYWPLRYHGGSVWTHDTAQIIWSLLRAGFLREARVLATALLDAAEDFEFRLPELFAGHARDEVSRALPYPASCRPQAWAAASGVVVWRALSGSGDEVT</sequence>
<feature type="domain" description="Mannosylglycerate hydrolase MGH1-like glycoside hydrolase" evidence="2">
    <location>
        <begin position="314"/>
        <end position="558"/>
    </location>
</feature>
<dbReference type="RefSeq" id="WP_121901513.1">
    <property type="nucleotide sequence ID" value="NZ_REFW01000002.1"/>
</dbReference>
<dbReference type="Pfam" id="PF22422">
    <property type="entry name" value="MGH1-like_GH"/>
    <property type="match status" value="1"/>
</dbReference>